<sequence length="127" mass="14408">MCMCIGQQPLKGVELNNCREKDSYRPHRVVQAWELQQFIFHTCSGADLVIFGKDLNMHPQDLGNRLLWMYNGLWDSYTETPKFDGGSRMLQRSKALHLSARGFTTVPGSNPGCITSSHDLESHRPSL</sequence>
<dbReference type="InterPro" id="IPR036691">
    <property type="entry name" value="Endo/exonu/phosph_ase_sf"/>
</dbReference>
<protein>
    <recommendedName>
        <fullName evidence="3">Endonuclease/exonuclease/phosphatase domain-containing protein</fullName>
    </recommendedName>
</protein>
<evidence type="ECO:0000313" key="2">
    <source>
        <dbReference type="Proteomes" id="UP000314982"/>
    </source>
</evidence>
<reference evidence="2" key="1">
    <citation type="submission" date="2018-06" db="EMBL/GenBank/DDBJ databases">
        <title>Genome assembly of Danube salmon.</title>
        <authorList>
            <person name="Macqueen D.J."/>
            <person name="Gundappa M.K."/>
        </authorList>
    </citation>
    <scope>NUCLEOTIDE SEQUENCE [LARGE SCALE GENOMIC DNA]</scope>
</reference>
<accession>A0A4W5PM33</accession>
<reference evidence="1" key="2">
    <citation type="submission" date="2025-08" db="UniProtKB">
        <authorList>
            <consortium name="Ensembl"/>
        </authorList>
    </citation>
    <scope>IDENTIFICATION</scope>
</reference>
<reference evidence="1" key="3">
    <citation type="submission" date="2025-09" db="UniProtKB">
        <authorList>
            <consortium name="Ensembl"/>
        </authorList>
    </citation>
    <scope>IDENTIFICATION</scope>
</reference>
<dbReference type="GeneTree" id="ENSGT00940000180059"/>
<dbReference type="SUPFAM" id="SSF56219">
    <property type="entry name" value="DNase I-like"/>
    <property type="match status" value="1"/>
</dbReference>
<dbReference type="Proteomes" id="UP000314982">
    <property type="component" value="Unassembled WGS sequence"/>
</dbReference>
<name>A0A4W5PM33_9TELE</name>
<dbReference type="AlphaFoldDB" id="A0A4W5PM33"/>
<proteinExistence type="predicted"/>
<evidence type="ECO:0000313" key="1">
    <source>
        <dbReference type="Ensembl" id="ENSHHUP00000065731.1"/>
    </source>
</evidence>
<dbReference type="Ensembl" id="ENSHHUT00000067959.1">
    <property type="protein sequence ID" value="ENSHHUP00000065731.1"/>
    <property type="gene ID" value="ENSHHUG00000038808.1"/>
</dbReference>
<organism evidence="1 2">
    <name type="scientific">Hucho hucho</name>
    <name type="common">huchen</name>
    <dbReference type="NCBI Taxonomy" id="62062"/>
    <lineage>
        <taxon>Eukaryota</taxon>
        <taxon>Metazoa</taxon>
        <taxon>Chordata</taxon>
        <taxon>Craniata</taxon>
        <taxon>Vertebrata</taxon>
        <taxon>Euteleostomi</taxon>
        <taxon>Actinopterygii</taxon>
        <taxon>Neopterygii</taxon>
        <taxon>Teleostei</taxon>
        <taxon>Protacanthopterygii</taxon>
        <taxon>Salmoniformes</taxon>
        <taxon>Salmonidae</taxon>
        <taxon>Salmoninae</taxon>
        <taxon>Hucho</taxon>
    </lineage>
</organism>
<evidence type="ECO:0008006" key="3">
    <source>
        <dbReference type="Google" id="ProtNLM"/>
    </source>
</evidence>
<keyword evidence="2" id="KW-1185">Reference proteome</keyword>